<dbReference type="OrthoDB" id="297066at2759"/>
<keyword evidence="1" id="KW-0812">Transmembrane</keyword>
<keyword evidence="3" id="KW-1185">Reference proteome</keyword>
<evidence type="ECO:0000313" key="2">
    <source>
        <dbReference type="EMBL" id="CAD8071473.1"/>
    </source>
</evidence>
<reference evidence="2" key="1">
    <citation type="submission" date="2021-01" db="EMBL/GenBank/DDBJ databases">
        <authorList>
            <consortium name="Genoscope - CEA"/>
            <person name="William W."/>
        </authorList>
    </citation>
    <scope>NUCLEOTIDE SEQUENCE</scope>
</reference>
<organism evidence="2 3">
    <name type="scientific">Paramecium sonneborni</name>
    <dbReference type="NCBI Taxonomy" id="65129"/>
    <lineage>
        <taxon>Eukaryota</taxon>
        <taxon>Sar</taxon>
        <taxon>Alveolata</taxon>
        <taxon>Ciliophora</taxon>
        <taxon>Intramacronucleata</taxon>
        <taxon>Oligohymenophorea</taxon>
        <taxon>Peniculida</taxon>
        <taxon>Parameciidae</taxon>
        <taxon>Paramecium</taxon>
    </lineage>
</organism>
<evidence type="ECO:0008006" key="4">
    <source>
        <dbReference type="Google" id="ProtNLM"/>
    </source>
</evidence>
<accession>A0A8S1M0X8</accession>
<proteinExistence type="predicted"/>
<sequence length="681" mass="81547">MIKTYSLQFESQEIEQMYRQSQLTGLKYRREYLYTVISVYLILIIIKYKEYQNSTPQIFAGVSLSLIMTSYIVIRKYQEYKEILVVANILLMSAIMESLRLYGLESNQWYYGNHSSILKILIYLTGSSFIFQTFFFLLTQIASFYNFQTYDIQSVISHCIISILLVLLRYQYEMINRKHFLVNLSKVQYENILEDLLPSWVVIVKYNKLTGSLDIEKINKHLKEKFSLYNNEALREFLRKLVFNDMQIQNSQQLIKLEHEIIQELKLKNEDHPVQKYFALLKEQDQTRRFKVTQVYFNSFQPQILLLFEEIEEDKYDQYINAIEQRDKQQYQNAKLSLLQINLQLEIIQQFYQEILKYEYLTPVQQNLKQQLQLNYFLYNLNSNLYNLYQICYRQIKSDINILQLNQFIIDVCLNLQIEYKKNKLEEKDSNIKNAILRTDKQKLISIIMNLVQFIKLLLSIIHCDTTIPNQPYPLKKPIKLSVKQSKNFDNTLLFSLSHPNLNILGSIITELQNIQSFQLDDDKRNWEYRNFFDKITNINQTLQQMLNMYQKEITSYKIIQIDNQKSNYTQNQKSNHNINQLEFNTLGYIIAQYFVSILGPQNRFTFKQTYLEPEGYNTSQFIGIQQTKIQFSIYKNYLNFKNDITSEQKNFFENDIPISSEKLTNQQIFQNLYQITGKTK</sequence>
<dbReference type="EMBL" id="CAJJDN010000028">
    <property type="protein sequence ID" value="CAD8071473.1"/>
    <property type="molecule type" value="Genomic_DNA"/>
</dbReference>
<feature type="transmembrane region" description="Helical" evidence="1">
    <location>
        <begin position="120"/>
        <end position="146"/>
    </location>
</feature>
<keyword evidence="1" id="KW-1133">Transmembrane helix</keyword>
<comment type="caution">
    <text evidence="2">The sequence shown here is derived from an EMBL/GenBank/DDBJ whole genome shotgun (WGS) entry which is preliminary data.</text>
</comment>
<name>A0A8S1M0X8_9CILI</name>
<evidence type="ECO:0000256" key="1">
    <source>
        <dbReference type="SAM" id="Phobius"/>
    </source>
</evidence>
<feature type="transmembrane region" description="Helical" evidence="1">
    <location>
        <begin position="80"/>
        <end position="99"/>
    </location>
</feature>
<feature type="transmembrane region" description="Helical" evidence="1">
    <location>
        <begin position="55"/>
        <end position="74"/>
    </location>
</feature>
<gene>
    <name evidence="2" type="ORF">PSON_ATCC_30995.1.T0280077</name>
</gene>
<dbReference type="Proteomes" id="UP000692954">
    <property type="component" value="Unassembled WGS sequence"/>
</dbReference>
<feature type="transmembrane region" description="Helical" evidence="1">
    <location>
        <begin position="152"/>
        <end position="170"/>
    </location>
</feature>
<dbReference type="AlphaFoldDB" id="A0A8S1M0X8"/>
<feature type="transmembrane region" description="Helical" evidence="1">
    <location>
        <begin position="32"/>
        <end position="48"/>
    </location>
</feature>
<protein>
    <recommendedName>
        <fullName evidence="4">Transmembrane protein</fullName>
    </recommendedName>
</protein>
<evidence type="ECO:0000313" key="3">
    <source>
        <dbReference type="Proteomes" id="UP000692954"/>
    </source>
</evidence>
<keyword evidence="1" id="KW-0472">Membrane</keyword>